<proteinExistence type="predicted"/>
<dbReference type="GO" id="GO:0008356">
    <property type="term" value="P:asymmetric cell division"/>
    <property type="evidence" value="ECO:0007669"/>
    <property type="project" value="InterPro"/>
</dbReference>
<feature type="region of interest" description="Disordered" evidence="2">
    <location>
        <begin position="524"/>
        <end position="554"/>
    </location>
</feature>
<evidence type="ECO:0000313" key="4">
    <source>
        <dbReference type="Proteomes" id="UP001190926"/>
    </source>
</evidence>
<dbReference type="PANTHER" id="PTHR33476:SF7">
    <property type="entry name" value="EMB|CAB62613.1"/>
    <property type="match status" value="1"/>
</dbReference>
<feature type="compositionally biased region" description="Basic and acidic residues" evidence="2">
    <location>
        <begin position="131"/>
        <end position="142"/>
    </location>
</feature>
<organism evidence="3 4">
    <name type="scientific">Perilla frutescens var. hirtella</name>
    <name type="common">Perilla citriodora</name>
    <name type="synonym">Perilla setoyensis</name>
    <dbReference type="NCBI Taxonomy" id="608512"/>
    <lineage>
        <taxon>Eukaryota</taxon>
        <taxon>Viridiplantae</taxon>
        <taxon>Streptophyta</taxon>
        <taxon>Embryophyta</taxon>
        <taxon>Tracheophyta</taxon>
        <taxon>Spermatophyta</taxon>
        <taxon>Magnoliopsida</taxon>
        <taxon>eudicotyledons</taxon>
        <taxon>Gunneridae</taxon>
        <taxon>Pentapetalae</taxon>
        <taxon>asterids</taxon>
        <taxon>lamiids</taxon>
        <taxon>Lamiales</taxon>
        <taxon>Lamiaceae</taxon>
        <taxon>Nepetoideae</taxon>
        <taxon>Elsholtzieae</taxon>
        <taxon>Perilla</taxon>
    </lineage>
</organism>
<feature type="region of interest" description="Disordered" evidence="2">
    <location>
        <begin position="278"/>
        <end position="301"/>
    </location>
</feature>
<feature type="coiled-coil region" evidence="1">
    <location>
        <begin position="398"/>
        <end position="429"/>
    </location>
</feature>
<accession>A0AAD4NXL4</accession>
<feature type="compositionally biased region" description="Polar residues" evidence="2">
    <location>
        <begin position="532"/>
        <end position="544"/>
    </location>
</feature>
<feature type="region of interest" description="Disordered" evidence="2">
    <location>
        <begin position="131"/>
        <end position="160"/>
    </location>
</feature>
<comment type="caution">
    <text evidence="3">The sequence shown here is derived from an EMBL/GenBank/DDBJ whole genome shotgun (WGS) entry which is preliminary data.</text>
</comment>
<reference evidence="3 4" key="1">
    <citation type="journal article" date="2021" name="Nat. Commun.">
        <title>Incipient diploidization of the medicinal plant Perilla within 10,000 years.</title>
        <authorList>
            <person name="Zhang Y."/>
            <person name="Shen Q."/>
            <person name="Leng L."/>
            <person name="Zhang D."/>
            <person name="Chen S."/>
            <person name="Shi Y."/>
            <person name="Ning Z."/>
            <person name="Chen S."/>
        </authorList>
    </citation>
    <scope>NUCLEOTIDE SEQUENCE [LARGE SCALE GENOMIC DNA]</scope>
    <source>
        <strain evidence="4">cv. PC099</strain>
    </source>
</reference>
<dbReference type="EMBL" id="SDAM02029582">
    <property type="protein sequence ID" value="KAH6755820.1"/>
    <property type="molecule type" value="Genomic_DNA"/>
</dbReference>
<dbReference type="PANTHER" id="PTHR33476">
    <property type="entry name" value="EMB|CAB62613.1"/>
    <property type="match status" value="1"/>
</dbReference>
<dbReference type="Proteomes" id="UP001190926">
    <property type="component" value="Unassembled WGS sequence"/>
</dbReference>
<keyword evidence="4" id="KW-1185">Reference proteome</keyword>
<feature type="coiled-coil region" evidence="1">
    <location>
        <begin position="497"/>
        <end position="524"/>
    </location>
</feature>
<name>A0AAD4NXL4_PERFH</name>
<gene>
    <name evidence="3" type="ORF">C2S53_009092</name>
</gene>
<keyword evidence="1" id="KW-0175">Coiled coil</keyword>
<protein>
    <submittedName>
        <fullName evidence="3">Uncharacterized protein</fullName>
    </submittedName>
</protein>
<evidence type="ECO:0000256" key="1">
    <source>
        <dbReference type="SAM" id="Coils"/>
    </source>
</evidence>
<feature type="compositionally biased region" description="Polar residues" evidence="2">
    <location>
        <begin position="144"/>
        <end position="159"/>
    </location>
</feature>
<dbReference type="InterPro" id="IPR040348">
    <property type="entry name" value="POLAR-like"/>
</dbReference>
<dbReference type="AlphaFoldDB" id="A0AAD4NXL4"/>
<sequence length="684" mass="76505">MDVWIVAAAAGAGYVVKHLKNLNRGKNKWLDSSPENLNNVRLQSSSSRHKVGDKSCPFRGVLPGKSFGEEMSNRERDEVWEAASDFEIASTSGYEDGNLVTRDGLMSSRTFSNSSSLAPLLDEEDVQGDWEGKLHSDSKEGFTSDMSPHPSSSEIGFSYSSRRKRSSLKSRRFDSQFIKPQTSLESCLMAQLYEEHDEIEERALHPLGKPILRPFLVSDGSRIISTMPHESFSVPNGTGSGKCQLRKDGYSQVNATSCGVPRLPTIVSVELGKKAKPRDKKKHIFGRIDSSKSGSGDHDNAQGTSDRTLLFYLGLTMGVVSSFLANKQDTENLKSLLKQTENLVQDLQEELEMKDSLTVKELAAEDYESQDVHNDRCIDDAAHSLPLEEEFDKEYCHEKAEEKSLNEIEAELEAELQRLESSMNSSSLEGKLCNLMGLDLDSEPDMHEGKLTSALFAANASYQLHADRDGSRSSTPHSCHYSVSPRELSLRLHQVIQSRLEERVQELETALQNSQRKIKYMESEHVHPWREPSNSVSRTSSTHDSPIARDEHESMDEPVIINLSGEALAAYNEAYEEFTKVSESDEEDLQVGFENGYHVQNGCMDQHSSSNGNQETVFNRLMAGDLYSPSNNILCRSRDEVAEGDQEEMERLLIRQIIEKAKQGSPAVLKAQRAFLLSNIENEH</sequence>
<evidence type="ECO:0000313" key="3">
    <source>
        <dbReference type="EMBL" id="KAH6755820.1"/>
    </source>
</evidence>
<evidence type="ECO:0000256" key="2">
    <source>
        <dbReference type="SAM" id="MobiDB-lite"/>
    </source>
</evidence>
<feature type="coiled-coil region" evidence="1">
    <location>
        <begin position="330"/>
        <end position="357"/>
    </location>
</feature>